<gene>
    <name evidence="1" type="ORF">SAMN04488053_101124</name>
</gene>
<accession>A0A1G9ZKT9</accession>
<dbReference type="EMBL" id="FNIL01000001">
    <property type="protein sequence ID" value="SDN21256.1"/>
    <property type="molecule type" value="Genomic_DNA"/>
</dbReference>
<name>A0A1G9ZKT9_9BACI</name>
<dbReference type="OrthoDB" id="2828561at2"/>
<dbReference type="STRING" id="745820.SAMN04488053_101124"/>
<dbReference type="AlphaFoldDB" id="A0A1G9ZKT9"/>
<keyword evidence="2" id="KW-1185">Reference proteome</keyword>
<protein>
    <submittedName>
        <fullName evidence="1">Uncharacterized protein</fullName>
    </submittedName>
</protein>
<evidence type="ECO:0000313" key="1">
    <source>
        <dbReference type="EMBL" id="SDN21256.1"/>
    </source>
</evidence>
<reference evidence="2" key="1">
    <citation type="submission" date="2016-10" db="EMBL/GenBank/DDBJ databases">
        <authorList>
            <person name="Varghese N."/>
            <person name="Submissions S."/>
        </authorList>
    </citation>
    <scope>NUCLEOTIDE SEQUENCE [LARGE SCALE GENOMIC DNA]</scope>
    <source>
        <strain evidence="2">CGMCC 1.10369</strain>
    </source>
</reference>
<proteinExistence type="predicted"/>
<dbReference type="Proteomes" id="UP000198778">
    <property type="component" value="Unassembled WGS sequence"/>
</dbReference>
<sequence length="251" mass="28655">MESNTHQHLKHQALLWLKAKMTDLCATEVKFVVQRRKRTADAVGINMKRKEARIVEVKASRSDFLRDEVLQGELGYDAVAAYAYILTPAGLLKKEEVPERYGLLEIDEYDNIKVIKRPVKNKKPKLKLETLIKRTGRAATNAFLFQQESKLSRDKTNGAFEKKALAHLVRITCAQCKKRNSYVIAPDAEEITCAVKTCGHKIEVHKGRPFHVTSYNEDFLKQLSQVAEQKNIYVVEDPVSKEKNVSDQRTS</sequence>
<organism evidence="1 2">
    <name type="scientific">Alkalicoccus daliensis</name>
    <dbReference type="NCBI Taxonomy" id="745820"/>
    <lineage>
        <taxon>Bacteria</taxon>
        <taxon>Bacillati</taxon>
        <taxon>Bacillota</taxon>
        <taxon>Bacilli</taxon>
        <taxon>Bacillales</taxon>
        <taxon>Bacillaceae</taxon>
        <taxon>Alkalicoccus</taxon>
    </lineage>
</organism>
<evidence type="ECO:0000313" key="2">
    <source>
        <dbReference type="Proteomes" id="UP000198778"/>
    </source>
</evidence>
<dbReference type="RefSeq" id="WP_090839558.1">
    <property type="nucleotide sequence ID" value="NZ_FNIL01000001.1"/>
</dbReference>